<sequence>MNEKKSCEDCVFLKTFLNQKEMRKQGKDESDVIWLYICDHSKTPGVVTDLSIAESCSYYDEDSWLK</sequence>
<dbReference type="OrthoDB" id="332228at2"/>
<keyword evidence="2" id="KW-1185">Reference proteome</keyword>
<evidence type="ECO:0000313" key="1">
    <source>
        <dbReference type="EMBL" id="AJD93320.1"/>
    </source>
</evidence>
<keyword evidence="1" id="KW-0614">Plasmid</keyword>
<geneLocation type="plasmid" evidence="2"/>
<dbReference type="AlphaFoldDB" id="A0A0B5AT21"/>
<gene>
    <name evidence="1" type="ORF">JMA_40020</name>
</gene>
<dbReference type="Proteomes" id="UP000031449">
    <property type="component" value="Plasmid unnamed"/>
</dbReference>
<dbReference type="EMBL" id="CP009417">
    <property type="protein sequence ID" value="AJD93320.1"/>
    <property type="molecule type" value="Genomic_DNA"/>
</dbReference>
<reference evidence="1 2" key="1">
    <citation type="submission" date="2014-08" db="EMBL/GenBank/DDBJ databases">
        <title>Complete genome of a marine bacteria Jeotgalibacillus malaysiensis.</title>
        <authorList>
            <person name="Yaakop A.S."/>
            <person name="Chan K.-G."/>
            <person name="Goh K.M."/>
        </authorList>
    </citation>
    <scope>NUCLEOTIDE SEQUENCE [LARGE SCALE GENOMIC DNA]</scope>
    <source>
        <strain evidence="1 2">D5</strain>
        <plasmid evidence="2">Plasmid</plasmid>
    </source>
</reference>
<proteinExistence type="predicted"/>
<organism evidence="1 2">
    <name type="scientific">Jeotgalibacillus malaysiensis</name>
    <dbReference type="NCBI Taxonomy" id="1508404"/>
    <lineage>
        <taxon>Bacteria</taxon>
        <taxon>Bacillati</taxon>
        <taxon>Bacillota</taxon>
        <taxon>Bacilli</taxon>
        <taxon>Bacillales</taxon>
        <taxon>Caryophanaceae</taxon>
        <taxon>Jeotgalibacillus</taxon>
    </lineage>
</organism>
<dbReference type="HOGENOM" id="CLU_2825349_0_0_9"/>
<accession>A0A0B5AT21</accession>
<protein>
    <submittedName>
        <fullName evidence="1">Uncharacterized protein</fullName>
    </submittedName>
</protein>
<dbReference type="BioCyc" id="JESP1508404:G14D9-13286-MONOMER"/>
<dbReference type="KEGG" id="jeo:JMA_40020"/>
<evidence type="ECO:0000313" key="2">
    <source>
        <dbReference type="Proteomes" id="UP000031449"/>
    </source>
</evidence>
<name>A0A0B5AT21_9BACL</name>